<dbReference type="InterPro" id="IPR013096">
    <property type="entry name" value="Cupin_2"/>
</dbReference>
<dbReference type="Proteomes" id="UP000593735">
    <property type="component" value="Chromosome"/>
</dbReference>
<organism evidence="2 3">
    <name type="scientific">Thermophilibacter immobilis</name>
    <dbReference type="NCBI Taxonomy" id="2779519"/>
    <lineage>
        <taxon>Bacteria</taxon>
        <taxon>Bacillati</taxon>
        <taxon>Actinomycetota</taxon>
        <taxon>Coriobacteriia</taxon>
        <taxon>Coriobacteriales</taxon>
        <taxon>Atopobiaceae</taxon>
        <taxon>Thermophilibacter</taxon>
    </lineage>
</organism>
<dbReference type="SUPFAM" id="SSF51182">
    <property type="entry name" value="RmlC-like cupins"/>
    <property type="match status" value="1"/>
</dbReference>
<dbReference type="Gene3D" id="2.60.120.10">
    <property type="entry name" value="Jelly Rolls"/>
    <property type="match status" value="2"/>
</dbReference>
<dbReference type="EMBL" id="CP063767">
    <property type="protein sequence ID" value="QOY60137.1"/>
    <property type="molecule type" value="Genomic_DNA"/>
</dbReference>
<dbReference type="CDD" id="cd02230">
    <property type="entry name" value="cupin_HP0902-like"/>
    <property type="match status" value="1"/>
</dbReference>
<dbReference type="InterPro" id="IPR011051">
    <property type="entry name" value="RmlC_Cupin_sf"/>
</dbReference>
<gene>
    <name evidence="2" type="ORF">INP52_06875</name>
</gene>
<dbReference type="AlphaFoldDB" id="A0A7S7RU70"/>
<dbReference type="KEGG" id="tio:INP52_06875"/>
<dbReference type="PANTHER" id="PTHR37694:SF1">
    <property type="entry name" value="SLR8022 PROTEIN"/>
    <property type="match status" value="1"/>
</dbReference>
<evidence type="ECO:0000259" key="1">
    <source>
        <dbReference type="Pfam" id="PF07883"/>
    </source>
</evidence>
<keyword evidence="3" id="KW-1185">Reference proteome</keyword>
<feature type="domain" description="Cupin type-2" evidence="1">
    <location>
        <begin position="145"/>
        <end position="210"/>
    </location>
</feature>
<protein>
    <submittedName>
        <fullName evidence="2">Cupin domain-containing protein</fullName>
    </submittedName>
</protein>
<dbReference type="InterPro" id="IPR014710">
    <property type="entry name" value="RmlC-like_jellyroll"/>
</dbReference>
<accession>A0A7S7RU70</accession>
<proteinExistence type="predicted"/>
<sequence>MNRVFSVAREHAPKDGLTISTPARLASETSITWFSLGSGTDISAESYDAPVLYVGMTGEGRFGNGAVDGLRLGEGDALLVAPDTPCGASTEEGLVYAEVMPRKDLTMNKAVHAGEVFKLAELLPYEDGSVVNMDVASNEAMKFVVMAFDDGQALSPHRAPGDALVFALEGRATIGYEGDDYPIEAGQTFRFEKGGLHAVTANGRFKMALLLTLR</sequence>
<name>A0A7S7RU70_9ACTN</name>
<dbReference type="PANTHER" id="PTHR37694">
    <property type="entry name" value="SLR8022 PROTEIN"/>
    <property type="match status" value="1"/>
</dbReference>
<dbReference type="RefSeq" id="WP_194370274.1">
    <property type="nucleotide sequence ID" value="NZ_CP063767.1"/>
</dbReference>
<evidence type="ECO:0000313" key="3">
    <source>
        <dbReference type="Proteomes" id="UP000593735"/>
    </source>
</evidence>
<evidence type="ECO:0000313" key="2">
    <source>
        <dbReference type="EMBL" id="QOY60137.1"/>
    </source>
</evidence>
<dbReference type="Pfam" id="PF07883">
    <property type="entry name" value="Cupin_2"/>
    <property type="match status" value="1"/>
</dbReference>
<reference evidence="2 3" key="1">
    <citation type="submission" date="2020-10" db="EMBL/GenBank/DDBJ databases">
        <title>Olsenella immobilis sp.nov., isolated from the mud in a fermentation cellar used for the production of Chinese strong-flavoured liquor.</title>
        <authorList>
            <person name="Lu L."/>
        </authorList>
    </citation>
    <scope>NUCLEOTIDE SEQUENCE [LARGE SCALE GENOMIC DNA]</scope>
    <source>
        <strain evidence="2 3">LZLJ-2</strain>
    </source>
</reference>